<reference evidence="2" key="2">
    <citation type="submission" date="2024-09" db="EMBL/GenBank/DDBJ databases">
        <authorList>
            <person name="Veyrier F.J."/>
        </authorList>
    </citation>
    <scope>NUCLEOTIDE SEQUENCE</scope>
    <source>
        <strain evidence="2">17694</strain>
    </source>
</reference>
<sequence length="97" mass="10850">MLILLKLVHQTPIKYKTRTTAKPFHFADLLIAGHQFEFKGFVYIHIGMIALFASAHTGYFVANCNCLQKFTAATQRDIVRPLPFLGAKDVFGFGFAG</sequence>
<keyword evidence="1" id="KW-0812">Transmembrane</keyword>
<evidence type="ECO:0000313" key="2">
    <source>
        <dbReference type="EMBL" id="UOP05753.1"/>
    </source>
</evidence>
<dbReference type="RefSeq" id="WP_245571933.1">
    <property type="nucleotide sequence ID" value="NZ_CP091521.1"/>
</dbReference>
<keyword evidence="3" id="KW-1185">Reference proteome</keyword>
<feature type="transmembrane region" description="Helical" evidence="1">
    <location>
        <begin position="41"/>
        <end position="62"/>
    </location>
</feature>
<accession>A0A8T9N1B0</accession>
<dbReference type="EMBL" id="CP091521">
    <property type="protein sequence ID" value="UOP05753.1"/>
    <property type="molecule type" value="Genomic_DNA"/>
</dbReference>
<keyword evidence="1" id="KW-0472">Membrane</keyword>
<gene>
    <name evidence="2" type="ORF">LVJ77_11580</name>
</gene>
<dbReference type="KEGG" id="ckh:LVJ77_11580"/>
<evidence type="ECO:0000313" key="3">
    <source>
        <dbReference type="Proteomes" id="UP000831534"/>
    </source>
</evidence>
<dbReference type="AlphaFoldDB" id="A0A8T9N1B0"/>
<dbReference type="Proteomes" id="UP000831534">
    <property type="component" value="Chromosome"/>
</dbReference>
<protein>
    <submittedName>
        <fullName evidence="2">Uncharacterized protein</fullName>
    </submittedName>
</protein>
<organism evidence="2 3">
    <name type="scientific">Conchiformibius kuhniae</name>
    <dbReference type="NCBI Taxonomy" id="211502"/>
    <lineage>
        <taxon>Bacteria</taxon>
        <taxon>Pseudomonadati</taxon>
        <taxon>Pseudomonadota</taxon>
        <taxon>Betaproteobacteria</taxon>
        <taxon>Neisseriales</taxon>
        <taxon>Neisseriaceae</taxon>
        <taxon>Conchiformibius</taxon>
    </lineage>
</organism>
<reference evidence="2" key="1">
    <citation type="journal article" date="2022" name="Res Sq">
        <title>Evolution of multicellular longitudinally dividing oral cavity symbionts (Neisseriaceae).</title>
        <authorList>
            <person name="Nyongesa S."/>
            <person name="Weber P."/>
            <person name="Bernet E."/>
            <person name="Pullido F."/>
            <person name="Nieckarz M."/>
            <person name="Delaby M."/>
            <person name="Nieves C."/>
            <person name="Viehboeck T."/>
            <person name="Krause N."/>
            <person name="Rivera-Millot A."/>
            <person name="Nakamura A."/>
            <person name="Vischer N."/>
            <person name="VanNieuwenhze M."/>
            <person name="Brun Y."/>
            <person name="Cava F."/>
            <person name="Bulgheresi S."/>
            <person name="Veyrier F."/>
        </authorList>
    </citation>
    <scope>NUCLEOTIDE SEQUENCE</scope>
    <source>
        <strain evidence="2">17694</strain>
    </source>
</reference>
<name>A0A8T9N1B0_9NEIS</name>
<proteinExistence type="predicted"/>
<keyword evidence="1" id="KW-1133">Transmembrane helix</keyword>
<evidence type="ECO:0000256" key="1">
    <source>
        <dbReference type="SAM" id="Phobius"/>
    </source>
</evidence>